<dbReference type="EMBL" id="CYZU01000002">
    <property type="protein sequence ID" value="CUN70605.1"/>
    <property type="molecule type" value="Genomic_DNA"/>
</dbReference>
<protein>
    <submittedName>
        <fullName evidence="1">Uncharacterized protein</fullName>
    </submittedName>
</protein>
<evidence type="ECO:0000313" key="1">
    <source>
        <dbReference type="EMBL" id="CUN70605.1"/>
    </source>
</evidence>
<dbReference type="RefSeq" id="WP_055150239.1">
    <property type="nucleotide sequence ID" value="NZ_CYZU01000002.1"/>
</dbReference>
<dbReference type="STRING" id="39482.ERS852491_00282"/>
<dbReference type="OrthoDB" id="1976660at2"/>
<reference evidence="1 2" key="1">
    <citation type="submission" date="2015-09" db="EMBL/GenBank/DDBJ databases">
        <authorList>
            <consortium name="Pathogen Informatics"/>
        </authorList>
    </citation>
    <scope>NUCLEOTIDE SEQUENCE [LARGE SCALE GENOMIC DNA]</scope>
    <source>
        <strain evidence="1 2">2789STDY5834876</strain>
    </source>
</reference>
<name>A0A173Z5Y0_9FIRM</name>
<dbReference type="AlphaFoldDB" id="A0A173Z5Y0"/>
<dbReference type="Proteomes" id="UP000095544">
    <property type="component" value="Unassembled WGS sequence"/>
</dbReference>
<sequence length="291" mass="32936">MTLEELVHSWFTNHEGVAGRLARYDGKPAIFYQTAPADNQRGWTCQYPRIVYAIDMQANQERKSAGTMEISLLCDEAGIPPEEIEPAIKECLKDLIINPDNGSPYCFAWSRTDGFEIPSRESGTDTRIIGMEIRFDILEYTCQETTDPDPVVALNQYIKRIMPEAFVLGQDNMDSFRVADAKAPVFYCRLDTVEKGRETNTVAWMDGRIAVHVLCSAADLRLKWVMALANGLSLAGEVAMLDKSPMRIKRLQVNNKADYLKDGQLIVTVQYGLLRYKNRPHMIVEVGTDFR</sequence>
<evidence type="ECO:0000313" key="2">
    <source>
        <dbReference type="Proteomes" id="UP000095544"/>
    </source>
</evidence>
<dbReference type="GeneID" id="57967388"/>
<accession>A0A173Z5Y0</accession>
<organism evidence="1 2">
    <name type="scientific">Faecalicatena contorta</name>
    <dbReference type="NCBI Taxonomy" id="39482"/>
    <lineage>
        <taxon>Bacteria</taxon>
        <taxon>Bacillati</taxon>
        <taxon>Bacillota</taxon>
        <taxon>Clostridia</taxon>
        <taxon>Lachnospirales</taxon>
        <taxon>Lachnospiraceae</taxon>
        <taxon>Faecalicatena</taxon>
    </lineage>
</organism>
<gene>
    <name evidence="1" type="ORF">ERS852491_00282</name>
</gene>
<proteinExistence type="predicted"/>